<dbReference type="PANTHER" id="PTHR30487">
    <property type="entry name" value="TYPE 4 PREPILIN-LIKE PROTEINS LEADER PEPTIDE-PROCESSING ENZYME"/>
    <property type="match status" value="1"/>
</dbReference>
<keyword evidence="1" id="KW-0472">Membrane</keyword>
<keyword evidence="4" id="KW-1185">Reference proteome</keyword>
<feature type="transmembrane region" description="Helical" evidence="1">
    <location>
        <begin position="145"/>
        <end position="163"/>
    </location>
</feature>
<feature type="transmembrane region" description="Helical" evidence="1">
    <location>
        <begin position="118"/>
        <end position="139"/>
    </location>
</feature>
<dbReference type="Proteomes" id="UP000051131">
    <property type="component" value="Unassembled WGS sequence"/>
</dbReference>
<evidence type="ECO:0000313" key="4">
    <source>
        <dbReference type="Proteomes" id="UP000051131"/>
    </source>
</evidence>
<dbReference type="GO" id="GO:0006465">
    <property type="term" value="P:signal peptide processing"/>
    <property type="evidence" value="ECO:0007669"/>
    <property type="project" value="TreeGrafter"/>
</dbReference>
<evidence type="ECO:0000313" key="3">
    <source>
        <dbReference type="EMBL" id="KRM90066.1"/>
    </source>
</evidence>
<dbReference type="RefSeq" id="WP_338038266.1">
    <property type="nucleotide sequence ID" value="NZ_AYZE01000016.1"/>
</dbReference>
<protein>
    <submittedName>
        <fullName evidence="3">Peptidase</fullName>
    </submittedName>
</protein>
<keyword evidence="1" id="KW-0812">Transmembrane</keyword>
<dbReference type="EMBL" id="AYZE01000016">
    <property type="protein sequence ID" value="KRM90066.1"/>
    <property type="molecule type" value="Genomic_DNA"/>
</dbReference>
<dbReference type="PATRIC" id="fig|1423729.3.peg.1425"/>
<feature type="transmembrane region" description="Helical" evidence="1">
    <location>
        <begin position="210"/>
        <end position="227"/>
    </location>
</feature>
<dbReference type="Pfam" id="PF06750">
    <property type="entry name" value="A24_N_bact"/>
    <property type="match status" value="1"/>
</dbReference>
<dbReference type="InterPro" id="IPR010627">
    <property type="entry name" value="Prepilin_pept_A24_N"/>
</dbReference>
<sequence>MYFILILVFSLGTIIGSFVVCYSWRFINSISQFEKRSFCDNCHHALTIIQLIPIWGFLLQKGHCYFCNSKISPLSTIFEILSGLAILYCYLNYPLYNCIILFLFIMWSFCLTLQDYKLYAVSSNCLFLGFIFFSLIYLVQFHFTFPFFTQFCLLLSILTIFFLKKKFGFADIIYTTSIYFVMGYKYMLWILLLSSILGIISFLITKKRKIPFLPFQSSAFIIVFLLTNL</sequence>
<gene>
    <name evidence="3" type="ORF">FC80_GL001403</name>
</gene>
<dbReference type="GO" id="GO:0004190">
    <property type="term" value="F:aspartic-type endopeptidase activity"/>
    <property type="evidence" value="ECO:0007669"/>
    <property type="project" value="TreeGrafter"/>
</dbReference>
<feature type="transmembrane region" description="Helical" evidence="1">
    <location>
        <begin position="71"/>
        <end position="88"/>
    </location>
</feature>
<evidence type="ECO:0000256" key="1">
    <source>
        <dbReference type="SAM" id="Phobius"/>
    </source>
</evidence>
<feature type="transmembrane region" description="Helical" evidence="1">
    <location>
        <begin position="94"/>
        <end position="111"/>
    </location>
</feature>
<proteinExistence type="predicted"/>
<name>A0A0R2CG28_9LACO</name>
<evidence type="ECO:0000259" key="2">
    <source>
        <dbReference type="Pfam" id="PF06750"/>
    </source>
</evidence>
<feature type="transmembrane region" description="Helical" evidence="1">
    <location>
        <begin position="6"/>
        <end position="27"/>
    </location>
</feature>
<dbReference type="GO" id="GO:0005886">
    <property type="term" value="C:plasma membrane"/>
    <property type="evidence" value="ECO:0007669"/>
    <property type="project" value="TreeGrafter"/>
</dbReference>
<dbReference type="STRING" id="1423729.FC80_GL001403"/>
<comment type="caution">
    <text evidence="3">The sequence shown here is derived from an EMBL/GenBank/DDBJ whole genome shotgun (WGS) entry which is preliminary data.</text>
</comment>
<organism evidence="3 4">
    <name type="scientific">Liquorilactobacillus cacaonum DSM 21116</name>
    <dbReference type="NCBI Taxonomy" id="1423729"/>
    <lineage>
        <taxon>Bacteria</taxon>
        <taxon>Bacillati</taxon>
        <taxon>Bacillota</taxon>
        <taxon>Bacilli</taxon>
        <taxon>Lactobacillales</taxon>
        <taxon>Lactobacillaceae</taxon>
        <taxon>Liquorilactobacillus</taxon>
    </lineage>
</organism>
<reference evidence="3 4" key="1">
    <citation type="journal article" date="2015" name="Genome Announc.">
        <title>Expanding the biotechnology potential of lactobacilli through comparative genomics of 213 strains and associated genera.</title>
        <authorList>
            <person name="Sun Z."/>
            <person name="Harris H.M."/>
            <person name="McCann A."/>
            <person name="Guo C."/>
            <person name="Argimon S."/>
            <person name="Zhang W."/>
            <person name="Yang X."/>
            <person name="Jeffery I.B."/>
            <person name="Cooney J.C."/>
            <person name="Kagawa T.F."/>
            <person name="Liu W."/>
            <person name="Song Y."/>
            <person name="Salvetti E."/>
            <person name="Wrobel A."/>
            <person name="Rasinkangas P."/>
            <person name="Parkhill J."/>
            <person name="Rea M.C."/>
            <person name="O'Sullivan O."/>
            <person name="Ritari J."/>
            <person name="Douillard F.P."/>
            <person name="Paul Ross R."/>
            <person name="Yang R."/>
            <person name="Briner A.E."/>
            <person name="Felis G.E."/>
            <person name="de Vos W.M."/>
            <person name="Barrangou R."/>
            <person name="Klaenhammer T.R."/>
            <person name="Caufield P.W."/>
            <person name="Cui Y."/>
            <person name="Zhang H."/>
            <person name="O'Toole P.W."/>
        </authorList>
    </citation>
    <scope>NUCLEOTIDE SEQUENCE [LARGE SCALE GENOMIC DNA]</scope>
    <source>
        <strain evidence="3 4">DSM 21116</strain>
    </source>
</reference>
<dbReference type="AlphaFoldDB" id="A0A0R2CG28"/>
<keyword evidence="1" id="KW-1133">Transmembrane helix</keyword>
<feature type="domain" description="Prepilin peptidase A24 N-terminal" evidence="2">
    <location>
        <begin position="11"/>
        <end position="92"/>
    </location>
</feature>
<feature type="transmembrane region" description="Helical" evidence="1">
    <location>
        <begin position="184"/>
        <end position="204"/>
    </location>
</feature>
<accession>A0A0R2CG28</accession>
<dbReference type="PANTHER" id="PTHR30487:SF0">
    <property type="entry name" value="PREPILIN LEADER PEPTIDASE_N-METHYLTRANSFERASE-RELATED"/>
    <property type="match status" value="1"/>
</dbReference>
<dbReference type="InterPro" id="IPR050882">
    <property type="entry name" value="Prepilin_peptidase/N-MTase"/>
</dbReference>